<protein>
    <submittedName>
        <fullName evidence="2">Uncharacterized protein</fullName>
    </submittedName>
</protein>
<organism evidence="2 3">
    <name type="scientific">Tahibacter aquaticus</name>
    <dbReference type="NCBI Taxonomy" id="520092"/>
    <lineage>
        <taxon>Bacteria</taxon>
        <taxon>Pseudomonadati</taxon>
        <taxon>Pseudomonadota</taxon>
        <taxon>Gammaproteobacteria</taxon>
        <taxon>Lysobacterales</taxon>
        <taxon>Rhodanobacteraceae</taxon>
        <taxon>Tahibacter</taxon>
    </lineage>
</organism>
<accession>A0A4R6Z224</accession>
<comment type="caution">
    <text evidence="2">The sequence shown here is derived from an EMBL/GenBank/DDBJ whole genome shotgun (WGS) entry which is preliminary data.</text>
</comment>
<keyword evidence="3" id="KW-1185">Reference proteome</keyword>
<evidence type="ECO:0000313" key="2">
    <source>
        <dbReference type="EMBL" id="TDR45621.1"/>
    </source>
</evidence>
<evidence type="ECO:0000256" key="1">
    <source>
        <dbReference type="SAM" id="MobiDB-lite"/>
    </source>
</evidence>
<gene>
    <name evidence="2" type="ORF">DFR29_10449</name>
</gene>
<sequence length="208" mass="23379">MPPSAVSTPWCVPCASMCKRIGTSAFISFAFFEWYPEVRSRCRLQCGSAPPLFPPHVAVSALDFFTIGLNAPFQFRCLHQHGAPSRTRAEPTASHLRARTQCANQQSAAEKMEQWYGRTMHCFAGNVARVTPPTTQQYLPLRPVESVRTDVTPPLHRWAHSAPRWSHARFLRGRRSPDESDPNRQPMASPLPLHRQTCLGQPARHGGR</sequence>
<dbReference type="Proteomes" id="UP000295293">
    <property type="component" value="Unassembled WGS sequence"/>
</dbReference>
<name>A0A4R6Z224_9GAMM</name>
<reference evidence="2 3" key="1">
    <citation type="submission" date="2019-03" db="EMBL/GenBank/DDBJ databases">
        <title>Genomic Encyclopedia of Type Strains, Phase IV (KMG-IV): sequencing the most valuable type-strain genomes for metagenomic binning, comparative biology and taxonomic classification.</title>
        <authorList>
            <person name="Goeker M."/>
        </authorList>
    </citation>
    <scope>NUCLEOTIDE SEQUENCE [LARGE SCALE GENOMIC DNA]</scope>
    <source>
        <strain evidence="2 3">DSM 21667</strain>
    </source>
</reference>
<feature type="region of interest" description="Disordered" evidence="1">
    <location>
        <begin position="169"/>
        <end position="208"/>
    </location>
</feature>
<dbReference type="AlphaFoldDB" id="A0A4R6Z224"/>
<evidence type="ECO:0000313" key="3">
    <source>
        <dbReference type="Proteomes" id="UP000295293"/>
    </source>
</evidence>
<dbReference type="EMBL" id="SNZH01000004">
    <property type="protein sequence ID" value="TDR45621.1"/>
    <property type="molecule type" value="Genomic_DNA"/>
</dbReference>
<proteinExistence type="predicted"/>